<gene>
    <name evidence="8" type="ORF">QT711_07805</name>
</gene>
<evidence type="ECO:0000313" key="8">
    <source>
        <dbReference type="EMBL" id="MDW0113087.1"/>
    </source>
</evidence>
<evidence type="ECO:0000256" key="5">
    <source>
        <dbReference type="ARBA" id="ARBA00022840"/>
    </source>
</evidence>
<dbReference type="PROSITE" id="PS00584">
    <property type="entry name" value="PFKB_KINASES_2"/>
    <property type="match status" value="1"/>
</dbReference>
<dbReference type="Proteomes" id="UP001282284">
    <property type="component" value="Unassembled WGS sequence"/>
</dbReference>
<comment type="caution">
    <text evidence="8">The sequence shown here is derived from an EMBL/GenBank/DDBJ whole genome shotgun (WGS) entry which is preliminary data.</text>
</comment>
<dbReference type="PRINTS" id="PR00990">
    <property type="entry name" value="RIBOKINASE"/>
</dbReference>
<evidence type="ECO:0000256" key="6">
    <source>
        <dbReference type="RuleBase" id="RU003704"/>
    </source>
</evidence>
<dbReference type="InterPro" id="IPR002139">
    <property type="entry name" value="Ribo/fructo_kinase"/>
</dbReference>
<dbReference type="PANTHER" id="PTHR43085">
    <property type="entry name" value="HEXOKINASE FAMILY MEMBER"/>
    <property type="match status" value="1"/>
</dbReference>
<keyword evidence="9" id="KW-1185">Reference proteome</keyword>
<dbReference type="InterPro" id="IPR050306">
    <property type="entry name" value="PfkB_Carbo_kinase"/>
</dbReference>
<dbReference type="PANTHER" id="PTHR43085:SF1">
    <property type="entry name" value="PSEUDOURIDINE KINASE-RELATED"/>
    <property type="match status" value="1"/>
</dbReference>
<comment type="similarity">
    <text evidence="1 6">Belongs to the carbohydrate kinase PfkB family.</text>
</comment>
<dbReference type="CDD" id="cd01166">
    <property type="entry name" value="KdgK"/>
    <property type="match status" value="1"/>
</dbReference>
<protein>
    <submittedName>
        <fullName evidence="8">Sugar kinase</fullName>
    </submittedName>
</protein>
<organism evidence="8 9">
    <name type="scientific">Sporosarcina saromensis</name>
    <dbReference type="NCBI Taxonomy" id="359365"/>
    <lineage>
        <taxon>Bacteria</taxon>
        <taxon>Bacillati</taxon>
        <taxon>Bacillota</taxon>
        <taxon>Bacilli</taxon>
        <taxon>Bacillales</taxon>
        <taxon>Caryophanaceae</taxon>
        <taxon>Sporosarcina</taxon>
    </lineage>
</organism>
<dbReference type="GO" id="GO:0016301">
    <property type="term" value="F:kinase activity"/>
    <property type="evidence" value="ECO:0007669"/>
    <property type="project" value="UniProtKB-KW"/>
</dbReference>
<keyword evidence="3" id="KW-0547">Nucleotide-binding</keyword>
<evidence type="ECO:0000313" key="9">
    <source>
        <dbReference type="Proteomes" id="UP001282284"/>
    </source>
</evidence>
<dbReference type="EMBL" id="JAUBDI010000005">
    <property type="protein sequence ID" value="MDW0113087.1"/>
    <property type="molecule type" value="Genomic_DNA"/>
</dbReference>
<proteinExistence type="inferred from homology"/>
<feature type="domain" description="Carbohydrate kinase PfkB" evidence="7">
    <location>
        <begin position="3"/>
        <end position="298"/>
    </location>
</feature>
<dbReference type="RefSeq" id="WP_317943206.1">
    <property type="nucleotide sequence ID" value="NZ_JAUBDI010000005.1"/>
</dbReference>
<dbReference type="InterPro" id="IPR029056">
    <property type="entry name" value="Ribokinase-like"/>
</dbReference>
<dbReference type="SUPFAM" id="SSF53613">
    <property type="entry name" value="Ribokinase-like"/>
    <property type="match status" value="1"/>
</dbReference>
<reference evidence="8 9" key="1">
    <citation type="submission" date="2023-06" db="EMBL/GenBank/DDBJ databases">
        <title>Sporosarcina sp. nov., isolated from Korean traditional fermented seafood 'Jeotgal'.</title>
        <authorList>
            <person name="Yang A.I."/>
            <person name="Shin N.-R."/>
        </authorList>
    </citation>
    <scope>NUCLEOTIDE SEQUENCE [LARGE SCALE GENOMIC DNA]</scope>
    <source>
        <strain evidence="8 9">KCTC13119</strain>
    </source>
</reference>
<evidence type="ECO:0000256" key="2">
    <source>
        <dbReference type="ARBA" id="ARBA00022679"/>
    </source>
</evidence>
<dbReference type="InterPro" id="IPR002173">
    <property type="entry name" value="Carboh/pur_kinase_PfkB_CS"/>
</dbReference>
<keyword evidence="4 6" id="KW-0418">Kinase</keyword>
<evidence type="ECO:0000256" key="4">
    <source>
        <dbReference type="ARBA" id="ARBA00022777"/>
    </source>
</evidence>
<evidence type="ECO:0000256" key="1">
    <source>
        <dbReference type="ARBA" id="ARBA00010688"/>
    </source>
</evidence>
<evidence type="ECO:0000256" key="3">
    <source>
        <dbReference type="ARBA" id="ARBA00022741"/>
    </source>
</evidence>
<name>A0ABU4G9M0_9BACL</name>
<dbReference type="InterPro" id="IPR011611">
    <property type="entry name" value="PfkB_dom"/>
</dbReference>
<keyword evidence="2 6" id="KW-0808">Transferase</keyword>
<dbReference type="Pfam" id="PF00294">
    <property type="entry name" value="PfkB"/>
    <property type="match status" value="1"/>
</dbReference>
<evidence type="ECO:0000259" key="7">
    <source>
        <dbReference type="Pfam" id="PF00294"/>
    </source>
</evidence>
<accession>A0ABU4G9M0</accession>
<sequence>MDVLTIGESMVVLSPKNPGAMRYSTDFTRFFAGAESNVAIALTRLGHSVKWVSQVGNDEFGTALLSFIRGEGVDTSLVKVSDSGPTGLLFKEIRHSNDIRVHYYRDGSAASHMQPDSLKEDQVTGLKVFHVTGITPGLSDSAYQLILQVLEWCKKHAVTVIFDPNIRAKFLKQPTYLEKLQRILHYTDVFIPNTQEAVQLLNVHDMKEQVDAAFSYGIGTVIIKDGQTGAYYFTDAQEGFVPHFDVEIVDSVGAGDAFAAGIISGILDDLSWDEIVRRANALGALAITAVGDITNLPNRNELDEFMKGNRADNVRR</sequence>
<dbReference type="Gene3D" id="3.40.1190.20">
    <property type="match status" value="1"/>
</dbReference>
<keyword evidence="5" id="KW-0067">ATP-binding</keyword>